<dbReference type="EMBL" id="JAQSIO010000004">
    <property type="protein sequence ID" value="MDD0815301.1"/>
    <property type="molecule type" value="Genomic_DNA"/>
</dbReference>
<dbReference type="CDD" id="cd07344">
    <property type="entry name" value="M48_yhfN_like"/>
    <property type="match status" value="1"/>
</dbReference>
<reference evidence="2 3" key="1">
    <citation type="submission" date="2023-02" db="EMBL/GenBank/DDBJ databases">
        <title>Bacterial whole genome sequence for Curvibacter sp. HBC28.</title>
        <authorList>
            <person name="Le V."/>
            <person name="Ko S.-R."/>
            <person name="Ahn C.-Y."/>
            <person name="Oh H.-M."/>
        </authorList>
    </citation>
    <scope>NUCLEOTIDE SEQUENCE [LARGE SCALE GENOMIC DNA]</scope>
    <source>
        <strain evidence="2 3">HBC28</strain>
    </source>
</reference>
<protein>
    <submittedName>
        <fullName evidence="2">DUF45 domain-containing protein</fullName>
    </submittedName>
</protein>
<name>A0ABT5MFU6_9BURK</name>
<dbReference type="Gene3D" id="3.30.2010.10">
    <property type="entry name" value="Metalloproteases ('zincins'), catalytic domain"/>
    <property type="match status" value="1"/>
</dbReference>
<evidence type="ECO:0000313" key="3">
    <source>
        <dbReference type="Proteomes" id="UP001528672"/>
    </source>
</evidence>
<keyword evidence="3" id="KW-1185">Reference proteome</keyword>
<dbReference type="Pfam" id="PF01863">
    <property type="entry name" value="YgjP-like"/>
    <property type="match status" value="1"/>
</dbReference>
<comment type="caution">
    <text evidence="2">The sequence shown here is derived from an EMBL/GenBank/DDBJ whole genome shotgun (WGS) entry which is preliminary data.</text>
</comment>
<dbReference type="InterPro" id="IPR053136">
    <property type="entry name" value="UTP_pyrophosphatase-like"/>
</dbReference>
<evidence type="ECO:0000313" key="2">
    <source>
        <dbReference type="EMBL" id="MDD0815301.1"/>
    </source>
</evidence>
<dbReference type="PANTHER" id="PTHR30399">
    <property type="entry name" value="UNCHARACTERIZED PROTEIN YGJP"/>
    <property type="match status" value="1"/>
</dbReference>
<dbReference type="PANTHER" id="PTHR30399:SF1">
    <property type="entry name" value="UTP PYROPHOSPHATASE"/>
    <property type="match status" value="1"/>
</dbReference>
<accession>A0ABT5MFU6</accession>
<sequence length="179" mass="20698">MTNSPPKALKYLAAYPETLQQQAQRLLDSGRLASWLLDKYPQAHGLRTDGALYRHVEALRQEHMRQTPRLDRVLFDSKIHVVRHALGLHTMVSRVQGGRLKAQHEIRIGALFRDAPPPFLSMIVVHELAHLKERDHDRAFYRLCEHLEPDYHRLELDVRLYLTHLEAGGERLWAPAASP</sequence>
<dbReference type="RefSeq" id="WP_273926985.1">
    <property type="nucleotide sequence ID" value="NZ_JAQSIO010000004.1"/>
</dbReference>
<dbReference type="InterPro" id="IPR002725">
    <property type="entry name" value="YgjP-like_metallopeptidase"/>
</dbReference>
<feature type="domain" description="YgjP-like metallopeptidase" evidence="1">
    <location>
        <begin position="100"/>
        <end position="154"/>
    </location>
</feature>
<proteinExistence type="predicted"/>
<gene>
    <name evidence="2" type="ORF">PSQ39_11725</name>
</gene>
<dbReference type="Proteomes" id="UP001528672">
    <property type="component" value="Unassembled WGS sequence"/>
</dbReference>
<organism evidence="2 3">
    <name type="scientific">Curvibacter microcysteis</name>
    <dbReference type="NCBI Taxonomy" id="3026419"/>
    <lineage>
        <taxon>Bacteria</taxon>
        <taxon>Pseudomonadati</taxon>
        <taxon>Pseudomonadota</taxon>
        <taxon>Betaproteobacteria</taxon>
        <taxon>Burkholderiales</taxon>
        <taxon>Comamonadaceae</taxon>
        <taxon>Curvibacter</taxon>
    </lineage>
</organism>
<evidence type="ECO:0000259" key="1">
    <source>
        <dbReference type="Pfam" id="PF01863"/>
    </source>
</evidence>